<comment type="caution">
    <text evidence="1">The sequence shown here is derived from an EMBL/GenBank/DDBJ whole genome shotgun (WGS) entry which is preliminary data.</text>
</comment>
<evidence type="ECO:0000313" key="2">
    <source>
        <dbReference type="Proteomes" id="UP001454036"/>
    </source>
</evidence>
<dbReference type="EMBL" id="BAABME010002180">
    <property type="protein sequence ID" value="GAA0153442.1"/>
    <property type="molecule type" value="Genomic_DNA"/>
</dbReference>
<organism evidence="1 2">
    <name type="scientific">Lithospermum erythrorhizon</name>
    <name type="common">Purple gromwell</name>
    <name type="synonym">Lithospermum officinale var. erythrorhizon</name>
    <dbReference type="NCBI Taxonomy" id="34254"/>
    <lineage>
        <taxon>Eukaryota</taxon>
        <taxon>Viridiplantae</taxon>
        <taxon>Streptophyta</taxon>
        <taxon>Embryophyta</taxon>
        <taxon>Tracheophyta</taxon>
        <taxon>Spermatophyta</taxon>
        <taxon>Magnoliopsida</taxon>
        <taxon>eudicotyledons</taxon>
        <taxon>Gunneridae</taxon>
        <taxon>Pentapetalae</taxon>
        <taxon>asterids</taxon>
        <taxon>lamiids</taxon>
        <taxon>Boraginales</taxon>
        <taxon>Boraginaceae</taxon>
        <taxon>Boraginoideae</taxon>
        <taxon>Lithospermeae</taxon>
        <taxon>Lithospermum</taxon>
    </lineage>
</organism>
<reference evidence="1 2" key="1">
    <citation type="submission" date="2024-01" db="EMBL/GenBank/DDBJ databases">
        <title>The complete chloroplast genome sequence of Lithospermum erythrorhizon: insights into the phylogenetic relationship among Boraginaceae species and the maternal lineages of purple gromwells.</title>
        <authorList>
            <person name="Okada T."/>
            <person name="Watanabe K."/>
        </authorList>
    </citation>
    <scope>NUCLEOTIDE SEQUENCE [LARGE SCALE GENOMIC DNA]</scope>
</reference>
<evidence type="ECO:0000313" key="1">
    <source>
        <dbReference type="EMBL" id="GAA0153442.1"/>
    </source>
</evidence>
<dbReference type="AlphaFoldDB" id="A0AAV3PNY2"/>
<accession>A0AAV3PNY2</accession>
<sequence length="73" mass="8068">MSNKINDAKPASMVATLDREFRSRQRLVPKRGQIKRRIAAKALQTIASVISTVPSAIHSPRSSQKILTHGPCF</sequence>
<dbReference type="Proteomes" id="UP001454036">
    <property type="component" value="Unassembled WGS sequence"/>
</dbReference>
<proteinExistence type="predicted"/>
<protein>
    <submittedName>
        <fullName evidence="1">Uncharacterized protein</fullName>
    </submittedName>
</protein>
<gene>
    <name evidence="1" type="ORF">LIER_11679</name>
</gene>
<keyword evidence="2" id="KW-1185">Reference proteome</keyword>
<name>A0AAV3PNY2_LITER</name>